<dbReference type="InterPro" id="IPR043130">
    <property type="entry name" value="CDP-OH_PTrfase_TM_dom"/>
</dbReference>
<evidence type="ECO:0000313" key="3">
    <source>
        <dbReference type="RefSeq" id="XP_028027559.1"/>
    </source>
</evidence>
<dbReference type="RefSeq" id="XP_028027559.1">
    <property type="nucleotide sequence ID" value="XM_028171758.1"/>
</dbReference>
<dbReference type="InterPro" id="IPR000462">
    <property type="entry name" value="CDP-OH_P_trans"/>
</dbReference>
<feature type="transmembrane region" description="Helical" evidence="1">
    <location>
        <begin position="308"/>
        <end position="328"/>
    </location>
</feature>
<organism evidence="2 3">
    <name type="scientific">Bombyx mandarina</name>
    <name type="common">Wild silk moth</name>
    <name type="synonym">Wild silkworm</name>
    <dbReference type="NCBI Taxonomy" id="7092"/>
    <lineage>
        <taxon>Eukaryota</taxon>
        <taxon>Metazoa</taxon>
        <taxon>Ecdysozoa</taxon>
        <taxon>Arthropoda</taxon>
        <taxon>Hexapoda</taxon>
        <taxon>Insecta</taxon>
        <taxon>Pterygota</taxon>
        <taxon>Neoptera</taxon>
        <taxon>Endopterygota</taxon>
        <taxon>Lepidoptera</taxon>
        <taxon>Glossata</taxon>
        <taxon>Ditrysia</taxon>
        <taxon>Bombycoidea</taxon>
        <taxon>Bombycidae</taxon>
        <taxon>Bombycinae</taxon>
        <taxon>Bombyx</taxon>
    </lineage>
</organism>
<feature type="transmembrane region" description="Helical" evidence="1">
    <location>
        <begin position="111"/>
        <end position="134"/>
    </location>
</feature>
<dbReference type="Gene3D" id="1.20.120.1760">
    <property type="match status" value="1"/>
</dbReference>
<accession>A0A6J2JGG2</accession>
<keyword evidence="1" id="KW-1133">Transmembrane helix</keyword>
<evidence type="ECO:0000313" key="2">
    <source>
        <dbReference type="Proteomes" id="UP000504629"/>
    </source>
</evidence>
<name>A0A6J2JGG2_BOMMA</name>
<evidence type="ECO:0000256" key="1">
    <source>
        <dbReference type="SAM" id="Phobius"/>
    </source>
</evidence>
<dbReference type="OrthoDB" id="10253254at2759"/>
<keyword evidence="1" id="KW-0812">Transmembrane</keyword>
<dbReference type="GO" id="GO:0016780">
    <property type="term" value="F:phosphotransferase activity, for other substituted phosphate groups"/>
    <property type="evidence" value="ECO:0007669"/>
    <property type="project" value="InterPro"/>
</dbReference>
<proteinExistence type="predicted"/>
<gene>
    <name evidence="3" type="primary">LOC114241042</name>
</gene>
<feature type="transmembrane region" description="Helical" evidence="1">
    <location>
        <begin position="12"/>
        <end position="32"/>
    </location>
</feature>
<keyword evidence="1" id="KW-0472">Membrane</keyword>
<dbReference type="GO" id="GO:0008654">
    <property type="term" value="P:phospholipid biosynthetic process"/>
    <property type="evidence" value="ECO:0007669"/>
    <property type="project" value="InterPro"/>
</dbReference>
<dbReference type="Pfam" id="PF01066">
    <property type="entry name" value="CDP-OH_P_transf"/>
    <property type="match status" value="1"/>
</dbReference>
<dbReference type="GeneID" id="114241042"/>
<dbReference type="AlphaFoldDB" id="A0A6J2JGG2"/>
<keyword evidence="2" id="KW-1185">Reference proteome</keyword>
<dbReference type="CTD" id="37782"/>
<dbReference type="Proteomes" id="UP000504629">
    <property type="component" value="Unplaced"/>
</dbReference>
<reference evidence="3" key="1">
    <citation type="submission" date="2025-08" db="UniProtKB">
        <authorList>
            <consortium name="RefSeq"/>
        </authorList>
    </citation>
    <scope>IDENTIFICATION</scope>
    <source>
        <tissue evidence="3">Silk gland</tissue>
    </source>
</reference>
<feature type="transmembrane region" description="Helical" evidence="1">
    <location>
        <begin position="340"/>
        <end position="357"/>
    </location>
</feature>
<feature type="transmembrane region" description="Helical" evidence="1">
    <location>
        <begin position="181"/>
        <end position="203"/>
    </location>
</feature>
<protein>
    <submittedName>
        <fullName evidence="3">Ceramide phosphoethanolamine synthase</fullName>
    </submittedName>
</protein>
<dbReference type="GO" id="GO:0016020">
    <property type="term" value="C:membrane"/>
    <property type="evidence" value="ECO:0007669"/>
    <property type="project" value="InterPro"/>
</dbReference>
<feature type="transmembrane region" description="Helical" evidence="1">
    <location>
        <begin position="254"/>
        <end position="273"/>
    </location>
</feature>
<sequence>MWPPSQASKFLILLVLILVVIYCVFMDTLLYMRVQYYSIETFETSTQTTFQESPTTRLRALSYEDVVWIPCSVNPLCLPTVKALMVDHINHYIYGPLCAILDKALRISDRMLFLTPNTISCAHVFIAMIGANLLTCPNLSVRRMGIVLFQIRMFLDDLDGHVARERKHIRGERSEVGSLGYWVDGICDLIGVVAMMLGIFVYFKQYPPRRGYRGTSASALPYYQLKEMNAAENMEKDHASDVGISYKTKVSLKAIIQVIILFSGQMVLSSVAWNRYINVYQEMFENSNGYLARRLVTFRSVRFFCATLMWRILNPHSYLHVLSLAVFIDKTWSLLKSVRYIGYVLLLLAVFVTEYLISGFEASVKTSVDGR</sequence>
<dbReference type="KEGG" id="bman:114241042"/>